<dbReference type="SUPFAM" id="SSF58104">
    <property type="entry name" value="Methyl-accepting chemotaxis protein (MCP) signaling domain"/>
    <property type="match status" value="1"/>
</dbReference>
<keyword evidence="3" id="KW-0807">Transducer</keyword>
<comment type="similarity">
    <text evidence="2">Belongs to the methyl-accepting chemotaxis (MCP) protein family.</text>
</comment>
<evidence type="ECO:0000256" key="3">
    <source>
        <dbReference type="PROSITE-ProRule" id="PRU00284"/>
    </source>
</evidence>
<gene>
    <name evidence="5" type="primary">mcp2</name>
    <name evidence="5" type="ORF">AQS8620_01510</name>
</gene>
<dbReference type="PROSITE" id="PS50111">
    <property type="entry name" value="CHEMOTAXIS_TRANSDUC_2"/>
    <property type="match status" value="1"/>
</dbReference>
<dbReference type="EMBL" id="FWFS01000005">
    <property type="protein sequence ID" value="SLN40069.1"/>
    <property type="molecule type" value="Genomic_DNA"/>
</dbReference>
<dbReference type="InterPro" id="IPR051310">
    <property type="entry name" value="MCP_chemotaxis"/>
</dbReference>
<evidence type="ECO:0000313" key="6">
    <source>
        <dbReference type="Proteomes" id="UP000193862"/>
    </source>
</evidence>
<dbReference type="GO" id="GO:0006935">
    <property type="term" value="P:chemotaxis"/>
    <property type="evidence" value="ECO:0007669"/>
    <property type="project" value="UniProtKB-KW"/>
</dbReference>
<keyword evidence="6" id="KW-1185">Reference proteome</keyword>
<evidence type="ECO:0000259" key="4">
    <source>
        <dbReference type="PROSITE" id="PS50111"/>
    </source>
</evidence>
<accession>A0A1Y5SKP1</accession>
<dbReference type="InterPro" id="IPR004089">
    <property type="entry name" value="MCPsignal_dom"/>
</dbReference>
<sequence>MIPNPNFTTDGSDAQPPDARLTLLAKIAAQLGFEVVDIAGFLDQVDGQSRAQVDALRTVHSSASEVISANAHVREAVGQVTRHTEETRDIVATSVTFVRASSEVSHGVARWVTDLAISMDSIANALKAVQSDNAEISAIAKQVNILAINAKIEAARAGSSGRGFGVVAEAINELSRKTAKAAEGIQTNTQTLGTWIEQMRDESGDVSKHAHQVISDSDKTDAALTSISQAIGATHEAAQNIAHQAEAVQTATNRFAPILSEIDHSAKDVAQEIHAARERVNGLIDRSESIVQTTVALGAASDDEKFIARVQADAARISGLFERALESGQITREALFDQRYREISGTNPPQVETGFTKFTDAILPEILEAALTLDPRVAFCAAVDHNGYLPTHNRKFSQPQGQDAAWNAANCRNRRIFNDRVGLKAGRNTDPFLLQVYRRDMGGGSFAMMKDLSAPIVVQGRHWGGLRLAYTI</sequence>
<organism evidence="5 6">
    <name type="scientific">Aquimixticola soesokkakensis</name>
    <dbReference type="NCBI Taxonomy" id="1519096"/>
    <lineage>
        <taxon>Bacteria</taxon>
        <taxon>Pseudomonadati</taxon>
        <taxon>Pseudomonadota</taxon>
        <taxon>Alphaproteobacteria</taxon>
        <taxon>Rhodobacterales</taxon>
        <taxon>Paracoccaceae</taxon>
        <taxon>Aquimixticola</taxon>
    </lineage>
</organism>
<dbReference type="AlphaFoldDB" id="A0A1Y5SKP1"/>
<evidence type="ECO:0000313" key="5">
    <source>
        <dbReference type="EMBL" id="SLN40069.1"/>
    </source>
</evidence>
<reference evidence="5 6" key="1">
    <citation type="submission" date="2017-03" db="EMBL/GenBank/DDBJ databases">
        <authorList>
            <person name="Afonso C.L."/>
            <person name="Miller P.J."/>
            <person name="Scott M.A."/>
            <person name="Spackman E."/>
            <person name="Goraichik I."/>
            <person name="Dimitrov K.M."/>
            <person name="Suarez D.L."/>
            <person name="Swayne D.E."/>
        </authorList>
    </citation>
    <scope>NUCLEOTIDE SEQUENCE [LARGE SCALE GENOMIC DNA]</scope>
    <source>
        <strain evidence="5 6">CECT 8620</strain>
    </source>
</reference>
<dbReference type="PANTHER" id="PTHR43531">
    <property type="entry name" value="PROTEIN ICFG"/>
    <property type="match status" value="1"/>
</dbReference>
<dbReference type="PANTHER" id="PTHR43531:SF11">
    <property type="entry name" value="METHYL-ACCEPTING CHEMOTAXIS PROTEIN 3"/>
    <property type="match status" value="1"/>
</dbReference>
<evidence type="ECO:0000256" key="2">
    <source>
        <dbReference type="ARBA" id="ARBA00029447"/>
    </source>
</evidence>
<name>A0A1Y5SKP1_9RHOB</name>
<dbReference type="GO" id="GO:0004888">
    <property type="term" value="F:transmembrane signaling receptor activity"/>
    <property type="evidence" value="ECO:0007669"/>
    <property type="project" value="InterPro"/>
</dbReference>
<dbReference type="GO" id="GO:0005886">
    <property type="term" value="C:plasma membrane"/>
    <property type="evidence" value="ECO:0007669"/>
    <property type="project" value="TreeGrafter"/>
</dbReference>
<dbReference type="Proteomes" id="UP000193862">
    <property type="component" value="Unassembled WGS sequence"/>
</dbReference>
<proteinExistence type="inferred from homology"/>
<dbReference type="SMART" id="SM00283">
    <property type="entry name" value="MA"/>
    <property type="match status" value="1"/>
</dbReference>
<dbReference type="Pfam" id="PF00015">
    <property type="entry name" value="MCPsignal"/>
    <property type="match status" value="1"/>
</dbReference>
<dbReference type="OrthoDB" id="2489132at2"/>
<dbReference type="PRINTS" id="PR00260">
    <property type="entry name" value="CHEMTRNSDUCR"/>
</dbReference>
<dbReference type="RefSeq" id="WP_085836234.1">
    <property type="nucleotide sequence ID" value="NZ_FWFS01000005.1"/>
</dbReference>
<protein>
    <submittedName>
        <fullName evidence="5">Methyl-accepting chemotaxis protein 2</fullName>
    </submittedName>
</protein>
<dbReference type="GO" id="GO:0007165">
    <property type="term" value="P:signal transduction"/>
    <property type="evidence" value="ECO:0007669"/>
    <property type="project" value="UniProtKB-KW"/>
</dbReference>
<dbReference type="Gene3D" id="1.10.287.950">
    <property type="entry name" value="Methyl-accepting chemotaxis protein"/>
    <property type="match status" value="1"/>
</dbReference>
<dbReference type="InterPro" id="IPR004090">
    <property type="entry name" value="Chemotax_Me-accpt_rcpt"/>
</dbReference>
<feature type="domain" description="Methyl-accepting transducer" evidence="4">
    <location>
        <begin position="27"/>
        <end position="270"/>
    </location>
</feature>
<evidence type="ECO:0000256" key="1">
    <source>
        <dbReference type="ARBA" id="ARBA00022500"/>
    </source>
</evidence>
<keyword evidence="1" id="KW-0145">Chemotaxis</keyword>